<keyword evidence="2" id="KW-1185">Reference proteome</keyword>
<gene>
    <name evidence="1" type="ORF">LENED_006967</name>
</gene>
<comment type="caution">
    <text evidence="1">The sequence shown here is derived from an EMBL/GenBank/DDBJ whole genome shotgun (WGS) entry which is preliminary data.</text>
</comment>
<organism evidence="1 2">
    <name type="scientific">Lentinula edodes</name>
    <name type="common">Shiitake mushroom</name>
    <name type="synonym">Lentinus edodes</name>
    <dbReference type="NCBI Taxonomy" id="5353"/>
    <lineage>
        <taxon>Eukaryota</taxon>
        <taxon>Fungi</taxon>
        <taxon>Dikarya</taxon>
        <taxon>Basidiomycota</taxon>
        <taxon>Agaricomycotina</taxon>
        <taxon>Agaricomycetes</taxon>
        <taxon>Agaricomycetidae</taxon>
        <taxon>Agaricales</taxon>
        <taxon>Marasmiineae</taxon>
        <taxon>Omphalotaceae</taxon>
        <taxon>Lentinula</taxon>
    </lineage>
</organism>
<reference evidence="1 2" key="1">
    <citation type="submission" date="2016-08" db="EMBL/GenBank/DDBJ databases">
        <authorList>
            <consortium name="Lentinula edodes genome sequencing consortium"/>
            <person name="Sakamoto Y."/>
            <person name="Nakade K."/>
            <person name="Sato S."/>
            <person name="Yoshida Y."/>
            <person name="Miyazaki K."/>
            <person name="Natsume S."/>
            <person name="Konno N."/>
        </authorList>
    </citation>
    <scope>NUCLEOTIDE SEQUENCE [LARGE SCALE GENOMIC DNA]</scope>
    <source>
        <strain evidence="1 2">NBRC 111202</strain>
    </source>
</reference>
<protein>
    <submittedName>
        <fullName evidence="1">Uncharacterized protein</fullName>
    </submittedName>
</protein>
<dbReference type="AlphaFoldDB" id="A0A1Q3ED81"/>
<dbReference type="EMBL" id="BDGU01000236">
    <property type="protein sequence ID" value="GAW05129.1"/>
    <property type="molecule type" value="Genomic_DNA"/>
</dbReference>
<evidence type="ECO:0000313" key="1">
    <source>
        <dbReference type="EMBL" id="GAW05129.1"/>
    </source>
</evidence>
<name>A0A1Q3ED81_LENED</name>
<sequence>MKSIPRGHPKGGLVVASTVAFKPQASGPSIFKITSAVHLSRIETRNFQDRLAQRAPLSPSISDGGLCSLPFFSSEPCQRLGNDEAIDRDFQLRATFRQLNGGFTIMSPLKAVFCTELICLRRCHFKSAMSAMMNAKATPPTIPPIIAPRWLGFEWARYGSEFEWCAEFFKLYVDVVYKV</sequence>
<evidence type="ECO:0000313" key="2">
    <source>
        <dbReference type="Proteomes" id="UP000188533"/>
    </source>
</evidence>
<reference evidence="1 2" key="2">
    <citation type="submission" date="2017-02" db="EMBL/GenBank/DDBJ databases">
        <title>A genome survey and senescence transcriptome analysis in Lentinula edodes.</title>
        <authorList>
            <person name="Sakamoto Y."/>
            <person name="Nakade K."/>
            <person name="Sato S."/>
            <person name="Yoshida Y."/>
            <person name="Miyazaki K."/>
            <person name="Natsume S."/>
            <person name="Konno N."/>
        </authorList>
    </citation>
    <scope>NUCLEOTIDE SEQUENCE [LARGE SCALE GENOMIC DNA]</scope>
    <source>
        <strain evidence="1 2">NBRC 111202</strain>
    </source>
</reference>
<dbReference type="Proteomes" id="UP000188533">
    <property type="component" value="Unassembled WGS sequence"/>
</dbReference>
<proteinExistence type="predicted"/>
<accession>A0A1Q3ED81</accession>